<proteinExistence type="predicted"/>
<dbReference type="RefSeq" id="WP_123521571.1">
    <property type="nucleotide sequence ID" value="NZ_JBHLWF010000001.1"/>
</dbReference>
<evidence type="ECO:0000256" key="1">
    <source>
        <dbReference type="SAM" id="Phobius"/>
    </source>
</evidence>
<dbReference type="AlphaFoldDB" id="A0A4S3KTK4"/>
<dbReference type="InterPro" id="IPR046487">
    <property type="entry name" value="DUF6580"/>
</dbReference>
<evidence type="ECO:0000313" key="2">
    <source>
        <dbReference type="EMBL" id="TCS92864.1"/>
    </source>
</evidence>
<organism evidence="2 3">
    <name type="scientific">Pseudofulvimonas gallinarii</name>
    <dbReference type="NCBI Taxonomy" id="634155"/>
    <lineage>
        <taxon>Bacteria</taxon>
        <taxon>Pseudomonadati</taxon>
        <taxon>Pseudomonadota</taxon>
        <taxon>Gammaproteobacteria</taxon>
        <taxon>Lysobacterales</taxon>
        <taxon>Rhodanobacteraceae</taxon>
        <taxon>Pseudofulvimonas</taxon>
    </lineage>
</organism>
<dbReference type="OrthoDB" id="9806699at2"/>
<keyword evidence="1" id="KW-1133">Transmembrane helix</keyword>
<reference evidence="2 3" key="1">
    <citation type="submission" date="2019-03" db="EMBL/GenBank/DDBJ databases">
        <title>Genomic Encyclopedia of Type Strains, Phase IV (KMG-IV): sequencing the most valuable type-strain genomes for metagenomic binning, comparative biology and taxonomic classification.</title>
        <authorList>
            <person name="Goeker M."/>
        </authorList>
    </citation>
    <scope>NUCLEOTIDE SEQUENCE [LARGE SCALE GENOMIC DNA]</scope>
    <source>
        <strain evidence="2 3">DSM 21944</strain>
    </source>
</reference>
<accession>A0A4S3KTK4</accession>
<gene>
    <name evidence="2" type="ORF">EDC25_1319</name>
</gene>
<feature type="transmembrane region" description="Helical" evidence="1">
    <location>
        <begin position="115"/>
        <end position="138"/>
    </location>
</feature>
<protein>
    <submittedName>
        <fullName evidence="2">Uncharacterized protein</fullName>
    </submittedName>
</protein>
<keyword evidence="1" id="KW-0472">Membrane</keyword>
<name>A0A4S3KTK4_9GAMM</name>
<dbReference type="Pfam" id="PF20221">
    <property type="entry name" value="DUF6580"/>
    <property type="match status" value="1"/>
</dbReference>
<dbReference type="Proteomes" id="UP000294599">
    <property type="component" value="Unassembled WGS sequence"/>
</dbReference>
<dbReference type="EMBL" id="SMAF01000031">
    <property type="protein sequence ID" value="TCS92864.1"/>
    <property type="molecule type" value="Genomic_DNA"/>
</dbReference>
<evidence type="ECO:0000313" key="3">
    <source>
        <dbReference type="Proteomes" id="UP000294599"/>
    </source>
</evidence>
<feature type="transmembrane region" description="Helical" evidence="1">
    <location>
        <begin position="158"/>
        <end position="180"/>
    </location>
</feature>
<keyword evidence="3" id="KW-1185">Reference proteome</keyword>
<sequence length="193" mass="20525">MTLAQRLFNPRTATVTGMIVLAALARLLPHPPNFTPIESMALFAGAWFARRHLAIIVPIAAMVLSDLVLGALRGGLYAEHLFSAAHIAVYACILLCSVAGFALRGRVTGGRVMGGSLAGAVIFFVVTNFAVWLTASAVPGHSACATGLLPCYVAAIPFFQWTLLGALFWSAVLFGGYEILRRRWPALRQASAA</sequence>
<feature type="transmembrane region" description="Helical" evidence="1">
    <location>
        <begin position="84"/>
        <end position="103"/>
    </location>
</feature>
<comment type="caution">
    <text evidence="2">The sequence shown here is derived from an EMBL/GenBank/DDBJ whole genome shotgun (WGS) entry which is preliminary data.</text>
</comment>
<keyword evidence="1" id="KW-0812">Transmembrane</keyword>